<accession>A0A0K1JH73</accession>
<dbReference type="KEGG" id="lmoi:VV02_08830"/>
<dbReference type="RefSeq" id="WP_052591015.1">
    <property type="nucleotide sequence ID" value="NZ_CP011112.1"/>
</dbReference>
<dbReference type="STRING" id="571913.VV02_08830"/>
<sequence length="335" mass="37459">MTQTQPVKAAGSRSLRRGDRVRVRPIGDVLATLDADGDNGGLPFMPEMLPMCGQTFEVAARADKTCDTINLTGCSREMDDTVHLVEARCDGSAHGGCDAGCLFFFKEEWLESANGENEREPHTGVQDDQEAALATLESHTMSGPTTYRCQATQVPEASRPMEGIGHFVKDISRRNVPLPVLRRGLRNAAFDRYQAISRGRLPAWARIRGGEELPDVRGTLKKTPTELLDLMPGELVEVKSLEEIRATLSVNQRNRNLWFDREMVKYCGRQFRVLKRVERLLDEKTGEMLEPKTVSIILDGAVCVGDFHKLCPRQDYTFFREIWLRRVGAPAVGTP</sequence>
<dbReference type="EMBL" id="CP011112">
    <property type="protein sequence ID" value="AKU15935.1"/>
    <property type="molecule type" value="Genomic_DNA"/>
</dbReference>
<protein>
    <submittedName>
        <fullName evidence="1">Uncharacterized protein</fullName>
    </submittedName>
</protein>
<dbReference type="Proteomes" id="UP000066480">
    <property type="component" value="Chromosome"/>
</dbReference>
<keyword evidence="2" id="KW-1185">Reference proteome</keyword>
<name>A0A0K1JH73_9MICO</name>
<proteinExistence type="predicted"/>
<reference evidence="1 2" key="1">
    <citation type="submission" date="2015-03" db="EMBL/GenBank/DDBJ databases">
        <title>Luteipulveratus halotolerans sp. nov., a novel actinobacterium (Dermacoccaceae) from Sarawak, Malaysia.</title>
        <authorList>
            <person name="Juboi H."/>
            <person name="Basik A."/>
            <person name="Shamsul S.S."/>
            <person name="Arnold P."/>
            <person name="Schmitt E.K."/>
            <person name="Sanglier J.-J."/>
            <person name="Yeo T."/>
        </authorList>
    </citation>
    <scope>NUCLEOTIDE SEQUENCE [LARGE SCALE GENOMIC DNA]</scope>
    <source>
        <strain evidence="1 2">MN07-A0370</strain>
    </source>
</reference>
<evidence type="ECO:0000313" key="2">
    <source>
        <dbReference type="Proteomes" id="UP000066480"/>
    </source>
</evidence>
<gene>
    <name evidence="1" type="ORF">VV02_08830</name>
</gene>
<evidence type="ECO:0000313" key="1">
    <source>
        <dbReference type="EMBL" id="AKU15935.1"/>
    </source>
</evidence>
<dbReference type="AlphaFoldDB" id="A0A0K1JH73"/>
<organism evidence="1 2">
    <name type="scientific">Luteipulveratus mongoliensis</name>
    <dbReference type="NCBI Taxonomy" id="571913"/>
    <lineage>
        <taxon>Bacteria</taxon>
        <taxon>Bacillati</taxon>
        <taxon>Actinomycetota</taxon>
        <taxon>Actinomycetes</taxon>
        <taxon>Micrococcales</taxon>
        <taxon>Dermacoccaceae</taxon>
        <taxon>Luteipulveratus</taxon>
    </lineage>
</organism>